<feature type="transmembrane region" description="Helical" evidence="1">
    <location>
        <begin position="59"/>
        <end position="77"/>
    </location>
</feature>
<keyword evidence="1" id="KW-0812">Transmembrane</keyword>
<evidence type="ECO:0000313" key="3">
    <source>
        <dbReference type="Proteomes" id="UP001500167"/>
    </source>
</evidence>
<keyword evidence="1" id="KW-0472">Membrane</keyword>
<keyword evidence="3" id="KW-1185">Reference proteome</keyword>
<dbReference type="Proteomes" id="UP001500167">
    <property type="component" value="Unassembled WGS sequence"/>
</dbReference>
<protein>
    <recommendedName>
        <fullName evidence="4">MFS transporter</fullName>
    </recommendedName>
</protein>
<reference evidence="3" key="1">
    <citation type="journal article" date="2019" name="Int. J. Syst. Evol. Microbiol.">
        <title>The Global Catalogue of Microorganisms (GCM) 10K type strain sequencing project: providing services to taxonomists for standard genome sequencing and annotation.</title>
        <authorList>
            <consortium name="The Broad Institute Genomics Platform"/>
            <consortium name="The Broad Institute Genome Sequencing Center for Infectious Disease"/>
            <person name="Wu L."/>
            <person name="Ma J."/>
        </authorList>
    </citation>
    <scope>NUCLEOTIDE SEQUENCE [LARGE SCALE GENOMIC DNA]</scope>
    <source>
        <strain evidence="3">JCM 16722</strain>
    </source>
</reference>
<proteinExistence type="predicted"/>
<accession>A0ABP7ZQZ0</accession>
<comment type="caution">
    <text evidence="2">The sequence shown here is derived from an EMBL/GenBank/DDBJ whole genome shotgun (WGS) entry which is preliminary data.</text>
</comment>
<feature type="transmembrane region" description="Helical" evidence="1">
    <location>
        <begin position="31"/>
        <end position="50"/>
    </location>
</feature>
<sequence>MNDLFALFYEKFYYETDFSLEMFDRFLYQKYAIIAIISAAAFSLVFYFLLDRPRFAKIGLWFILLTVASFVSAGYLYNDCKSIMERENLVFPSEAYFGVAIGSFVLTLFVFFILSLFLRKLSKNLSKTPF</sequence>
<feature type="transmembrane region" description="Helical" evidence="1">
    <location>
        <begin position="97"/>
        <end position="118"/>
    </location>
</feature>
<gene>
    <name evidence="2" type="ORF">GCM10022218_02880</name>
</gene>
<evidence type="ECO:0008006" key="4">
    <source>
        <dbReference type="Google" id="ProtNLM"/>
    </source>
</evidence>
<organism evidence="2 3">
    <name type="scientific">Sphingobacterium ginsenosidimutans</name>
    <dbReference type="NCBI Taxonomy" id="687845"/>
    <lineage>
        <taxon>Bacteria</taxon>
        <taxon>Pseudomonadati</taxon>
        <taxon>Bacteroidota</taxon>
        <taxon>Sphingobacteriia</taxon>
        <taxon>Sphingobacteriales</taxon>
        <taxon>Sphingobacteriaceae</taxon>
        <taxon>Sphingobacterium</taxon>
    </lineage>
</organism>
<dbReference type="EMBL" id="BAAAZK010000002">
    <property type="protein sequence ID" value="GAA4168271.1"/>
    <property type="molecule type" value="Genomic_DNA"/>
</dbReference>
<keyword evidence="1" id="KW-1133">Transmembrane helix</keyword>
<dbReference type="RefSeq" id="WP_346083834.1">
    <property type="nucleotide sequence ID" value="NZ_BAAAZK010000002.1"/>
</dbReference>
<evidence type="ECO:0000256" key="1">
    <source>
        <dbReference type="SAM" id="Phobius"/>
    </source>
</evidence>
<evidence type="ECO:0000313" key="2">
    <source>
        <dbReference type="EMBL" id="GAA4168271.1"/>
    </source>
</evidence>
<name>A0ABP7ZQZ0_9SPHI</name>